<keyword evidence="4" id="KW-1185">Reference proteome</keyword>
<protein>
    <submittedName>
        <fullName evidence="3">Hydrolase</fullName>
    </submittedName>
</protein>
<dbReference type="PANTHER" id="PTHR43569">
    <property type="entry name" value="AMIDOHYDROLASE"/>
    <property type="match status" value="1"/>
</dbReference>
<gene>
    <name evidence="3" type="ORF">D3227_08205</name>
</gene>
<dbReference type="RefSeq" id="WP_120013628.1">
    <property type="nucleotide sequence ID" value="NZ_QZWZ01000005.1"/>
</dbReference>
<dbReference type="AlphaFoldDB" id="A0A3A5KVD7"/>
<accession>A0A3A5KVD7</accession>
<dbReference type="InterPro" id="IPR052350">
    <property type="entry name" value="Metallo-dep_Lactonases"/>
</dbReference>
<sequence length="313" mass="34475">MPKPYAGPIIDAHHHLWDLGLGRHPWLAATAGERGGLGELGPLRRNCLPEDYRRDAIRHNVVATVHVEAGWASDDCVGETQWLETLDKSRGVAARYVVHVPLASPQAPALIDSQAAFDRVVGVRDILSWDPDPARRFAARDGIMDDSAWRAGLALLAHHGLSFDLMVFPRQLGEAARLAAAFPDQQFVVNHCGSPIDRDAEGMRRWRDGLRVLAERDNVVIKISDLVAYDHDWTLDSLRPVVLHCIDCFGTKRAMFGSDFPVAGLHASFDEVYDSFKAIAADLSADEQAALFFGNAKRIYRLDDLSSAGLLPA</sequence>
<dbReference type="InterPro" id="IPR032466">
    <property type="entry name" value="Metal_Hydrolase"/>
</dbReference>
<evidence type="ECO:0000313" key="4">
    <source>
        <dbReference type="Proteomes" id="UP000272706"/>
    </source>
</evidence>
<comment type="similarity">
    <text evidence="1">Belongs to the metallo-dependent hydrolases superfamily.</text>
</comment>
<dbReference type="EMBL" id="QZWZ01000005">
    <property type="protein sequence ID" value="RJT40539.1"/>
    <property type="molecule type" value="Genomic_DNA"/>
</dbReference>
<proteinExistence type="inferred from homology"/>
<dbReference type="SUPFAM" id="SSF51556">
    <property type="entry name" value="Metallo-dependent hydrolases"/>
    <property type="match status" value="1"/>
</dbReference>
<dbReference type="GO" id="GO:0016787">
    <property type="term" value="F:hydrolase activity"/>
    <property type="evidence" value="ECO:0007669"/>
    <property type="project" value="UniProtKB-KW"/>
</dbReference>
<dbReference type="Proteomes" id="UP000272706">
    <property type="component" value="Unassembled WGS sequence"/>
</dbReference>
<name>A0A3A5KVD7_9HYPH</name>
<reference evidence="3 4" key="1">
    <citation type="submission" date="2018-09" db="EMBL/GenBank/DDBJ databases">
        <title>Mesorhizobium carmichaelinearum sp. nov. isolated from Carmichaelinea spp. root nodules in New Zealand.</title>
        <authorList>
            <person name="De Meyer S.E."/>
        </authorList>
    </citation>
    <scope>NUCLEOTIDE SEQUENCE [LARGE SCALE GENOMIC DNA]</scope>
    <source>
        <strain evidence="3 4">ICMP19557</strain>
    </source>
</reference>
<feature type="domain" description="Amidohydrolase-related" evidence="2">
    <location>
        <begin position="10"/>
        <end position="302"/>
    </location>
</feature>
<organism evidence="3 4">
    <name type="scientific">Mesorhizobium waimense</name>
    <dbReference type="NCBI Taxonomy" id="1300307"/>
    <lineage>
        <taxon>Bacteria</taxon>
        <taxon>Pseudomonadati</taxon>
        <taxon>Pseudomonadota</taxon>
        <taxon>Alphaproteobacteria</taxon>
        <taxon>Hyphomicrobiales</taxon>
        <taxon>Phyllobacteriaceae</taxon>
        <taxon>Mesorhizobium</taxon>
    </lineage>
</organism>
<evidence type="ECO:0000259" key="2">
    <source>
        <dbReference type="Pfam" id="PF04909"/>
    </source>
</evidence>
<dbReference type="Pfam" id="PF04909">
    <property type="entry name" value="Amidohydro_2"/>
    <property type="match status" value="1"/>
</dbReference>
<dbReference type="InterPro" id="IPR006680">
    <property type="entry name" value="Amidohydro-rel"/>
</dbReference>
<evidence type="ECO:0000256" key="1">
    <source>
        <dbReference type="ARBA" id="ARBA00038310"/>
    </source>
</evidence>
<evidence type="ECO:0000313" key="3">
    <source>
        <dbReference type="EMBL" id="RJT40539.1"/>
    </source>
</evidence>
<dbReference type="OrthoDB" id="9787654at2"/>
<dbReference type="PANTHER" id="PTHR43569:SF1">
    <property type="entry name" value="BLL3371 PROTEIN"/>
    <property type="match status" value="1"/>
</dbReference>
<dbReference type="Gene3D" id="3.20.20.140">
    <property type="entry name" value="Metal-dependent hydrolases"/>
    <property type="match status" value="1"/>
</dbReference>
<comment type="caution">
    <text evidence="3">The sequence shown here is derived from an EMBL/GenBank/DDBJ whole genome shotgun (WGS) entry which is preliminary data.</text>
</comment>
<keyword evidence="3" id="KW-0378">Hydrolase</keyword>